<dbReference type="AlphaFoldDB" id="A0A930VIE7"/>
<keyword evidence="2" id="KW-0812">Transmembrane</keyword>
<accession>A0A930VIE7</accession>
<feature type="region of interest" description="Disordered" evidence="1">
    <location>
        <begin position="18"/>
        <end position="61"/>
    </location>
</feature>
<dbReference type="Proteomes" id="UP000660668">
    <property type="component" value="Unassembled WGS sequence"/>
</dbReference>
<name>A0A930VIE7_9ACTN</name>
<feature type="transmembrane region" description="Helical" evidence="2">
    <location>
        <begin position="96"/>
        <end position="114"/>
    </location>
</feature>
<evidence type="ECO:0000313" key="3">
    <source>
        <dbReference type="EMBL" id="MBF4767268.1"/>
    </source>
</evidence>
<keyword evidence="2" id="KW-1133">Transmembrane helix</keyword>
<keyword evidence="2" id="KW-0472">Membrane</keyword>
<reference evidence="3" key="1">
    <citation type="submission" date="2020-11" db="EMBL/GenBank/DDBJ databases">
        <title>Nocardioides cynanchi sp. nov., isolated from soil of rhizosphere of Cynanchum wilfordii.</title>
        <authorList>
            <person name="Lee J.-S."/>
            <person name="Suh M.K."/>
            <person name="Kim J.-S."/>
        </authorList>
    </citation>
    <scope>NUCLEOTIDE SEQUENCE</scope>
    <source>
        <strain evidence="3">KCTC 19276</strain>
    </source>
</reference>
<organism evidence="3 4">
    <name type="scientific">Nocardioides agariphilus</name>
    <dbReference type="NCBI Taxonomy" id="433664"/>
    <lineage>
        <taxon>Bacteria</taxon>
        <taxon>Bacillati</taxon>
        <taxon>Actinomycetota</taxon>
        <taxon>Actinomycetes</taxon>
        <taxon>Propionibacteriales</taxon>
        <taxon>Nocardioidaceae</taxon>
        <taxon>Nocardioides</taxon>
    </lineage>
</organism>
<evidence type="ECO:0000313" key="4">
    <source>
        <dbReference type="Proteomes" id="UP000660668"/>
    </source>
</evidence>
<keyword evidence="4" id="KW-1185">Reference proteome</keyword>
<comment type="caution">
    <text evidence="3">The sequence shown here is derived from an EMBL/GenBank/DDBJ whole genome shotgun (WGS) entry which is preliminary data.</text>
</comment>
<feature type="compositionally biased region" description="Basic and acidic residues" evidence="1">
    <location>
        <begin position="44"/>
        <end position="54"/>
    </location>
</feature>
<gene>
    <name evidence="3" type="ORF">ISU10_05755</name>
</gene>
<evidence type="ECO:0000256" key="1">
    <source>
        <dbReference type="SAM" id="MobiDB-lite"/>
    </source>
</evidence>
<protein>
    <submittedName>
        <fullName evidence="3">Uncharacterized protein</fullName>
    </submittedName>
</protein>
<dbReference type="RefSeq" id="WP_194695427.1">
    <property type="nucleotide sequence ID" value="NZ_JADKPO010000006.1"/>
</dbReference>
<proteinExistence type="predicted"/>
<dbReference type="EMBL" id="JADKPO010000006">
    <property type="protein sequence ID" value="MBF4767268.1"/>
    <property type="molecule type" value="Genomic_DNA"/>
</dbReference>
<feature type="compositionally biased region" description="Low complexity" evidence="1">
    <location>
        <begin position="19"/>
        <end position="38"/>
    </location>
</feature>
<feature type="transmembrane region" description="Helical" evidence="2">
    <location>
        <begin position="70"/>
        <end position="89"/>
    </location>
</feature>
<evidence type="ECO:0000256" key="2">
    <source>
        <dbReference type="SAM" id="Phobius"/>
    </source>
</evidence>
<sequence>MNRPDDDTTWREIVANYGEPVLQPEEPAPVVEPVAPELPEQPELEERPGAEERYVPPPPPPLPRVPKDRLAAWIGVLVSPVLLLIAALLRISIPSLAAWALVIAFLGGFGYLVANMPRGPRDPYDDGAVL</sequence>